<reference evidence="1" key="1">
    <citation type="journal article" date="2021" name="Proc. Natl. Acad. Sci. U.S.A.">
        <title>A Catalog of Tens of Thousands of Viruses from Human Metagenomes Reveals Hidden Associations with Chronic Diseases.</title>
        <authorList>
            <person name="Tisza M.J."/>
            <person name="Buck C.B."/>
        </authorList>
    </citation>
    <scope>NUCLEOTIDE SEQUENCE</scope>
    <source>
        <strain evidence="1">CthHz3</strain>
    </source>
</reference>
<organism evidence="1">
    <name type="scientific">Siphoviridae sp. cthHz3</name>
    <dbReference type="NCBI Taxonomy" id="2825614"/>
    <lineage>
        <taxon>Viruses</taxon>
        <taxon>Duplodnaviria</taxon>
        <taxon>Heunggongvirae</taxon>
        <taxon>Uroviricota</taxon>
        <taxon>Caudoviricetes</taxon>
    </lineage>
</organism>
<dbReference type="EMBL" id="BK016167">
    <property type="protein sequence ID" value="DAF99560.1"/>
    <property type="molecule type" value="Genomic_DNA"/>
</dbReference>
<name>A0A8S5UYH9_9CAUD</name>
<accession>A0A8S5UYH9</accession>
<sequence length="32" mass="3586">MPAPLKHAHVLVGVYLFRHSDTTRILDTALGR</sequence>
<evidence type="ECO:0000313" key="1">
    <source>
        <dbReference type="EMBL" id="DAF99560.1"/>
    </source>
</evidence>
<proteinExistence type="predicted"/>
<protein>
    <submittedName>
        <fullName evidence="1">Uncharacterized protein</fullName>
    </submittedName>
</protein>